<organism evidence="10 11">
    <name type="scientific">Brevundimonas lenta</name>
    <dbReference type="NCBI Taxonomy" id="424796"/>
    <lineage>
        <taxon>Bacteria</taxon>
        <taxon>Pseudomonadati</taxon>
        <taxon>Pseudomonadota</taxon>
        <taxon>Alphaproteobacteria</taxon>
        <taxon>Caulobacterales</taxon>
        <taxon>Caulobacteraceae</taxon>
        <taxon>Brevundimonas</taxon>
    </lineage>
</organism>
<evidence type="ECO:0000259" key="8">
    <source>
        <dbReference type="PROSITE" id="PS50110"/>
    </source>
</evidence>
<dbReference type="GO" id="GO:0000156">
    <property type="term" value="F:phosphorelay response regulator activity"/>
    <property type="evidence" value="ECO:0007669"/>
    <property type="project" value="TreeGrafter"/>
</dbReference>
<feature type="domain" description="OmpR/PhoB-type" evidence="9">
    <location>
        <begin position="132"/>
        <end position="232"/>
    </location>
</feature>
<evidence type="ECO:0000256" key="7">
    <source>
        <dbReference type="PROSITE-ProRule" id="PRU01091"/>
    </source>
</evidence>
<evidence type="ECO:0000256" key="5">
    <source>
        <dbReference type="ARBA" id="ARBA00023163"/>
    </source>
</evidence>
<dbReference type="PROSITE" id="PS50110">
    <property type="entry name" value="RESPONSE_REGULATORY"/>
    <property type="match status" value="1"/>
</dbReference>
<dbReference type="SMART" id="SM00448">
    <property type="entry name" value="REC"/>
    <property type="match status" value="1"/>
</dbReference>
<dbReference type="Pfam" id="PF00072">
    <property type="entry name" value="Response_reg"/>
    <property type="match status" value="1"/>
</dbReference>
<dbReference type="Gene3D" id="3.40.50.2300">
    <property type="match status" value="1"/>
</dbReference>
<dbReference type="CDD" id="cd17574">
    <property type="entry name" value="REC_OmpR"/>
    <property type="match status" value="1"/>
</dbReference>
<dbReference type="InterPro" id="IPR001867">
    <property type="entry name" value="OmpR/PhoB-type_DNA-bd"/>
</dbReference>
<dbReference type="Proteomes" id="UP000529946">
    <property type="component" value="Unassembled WGS sequence"/>
</dbReference>
<dbReference type="CDD" id="cd00383">
    <property type="entry name" value="trans_reg_C"/>
    <property type="match status" value="1"/>
</dbReference>
<dbReference type="InterPro" id="IPR036388">
    <property type="entry name" value="WH-like_DNA-bd_sf"/>
</dbReference>
<evidence type="ECO:0000256" key="1">
    <source>
        <dbReference type="ARBA" id="ARBA00022553"/>
    </source>
</evidence>
<evidence type="ECO:0000256" key="4">
    <source>
        <dbReference type="ARBA" id="ARBA00023125"/>
    </source>
</evidence>
<keyword evidence="1 6" id="KW-0597">Phosphoprotein</keyword>
<protein>
    <submittedName>
        <fullName evidence="10">Two-component system OmpR family response regulator</fullName>
    </submittedName>
</protein>
<keyword evidence="3" id="KW-0805">Transcription regulation</keyword>
<feature type="modified residue" description="4-aspartylphosphate" evidence="6">
    <location>
        <position position="57"/>
    </location>
</feature>
<keyword evidence="5" id="KW-0804">Transcription</keyword>
<dbReference type="InterPro" id="IPR001789">
    <property type="entry name" value="Sig_transdc_resp-reg_receiver"/>
</dbReference>
<dbReference type="PANTHER" id="PTHR48111:SF4">
    <property type="entry name" value="DNA-BINDING DUAL TRANSCRIPTIONAL REGULATOR OMPR"/>
    <property type="match status" value="1"/>
</dbReference>
<accession>A0A7W6NQ30</accession>
<evidence type="ECO:0000256" key="2">
    <source>
        <dbReference type="ARBA" id="ARBA00023012"/>
    </source>
</evidence>
<keyword evidence="2" id="KW-0902">Two-component regulatory system</keyword>
<dbReference type="GO" id="GO:0032993">
    <property type="term" value="C:protein-DNA complex"/>
    <property type="evidence" value="ECO:0007669"/>
    <property type="project" value="TreeGrafter"/>
</dbReference>
<evidence type="ECO:0000256" key="6">
    <source>
        <dbReference type="PROSITE-ProRule" id="PRU00169"/>
    </source>
</evidence>
<dbReference type="InterPro" id="IPR011006">
    <property type="entry name" value="CheY-like_superfamily"/>
</dbReference>
<dbReference type="EMBL" id="JACIDM010000002">
    <property type="protein sequence ID" value="MBB4083164.1"/>
    <property type="molecule type" value="Genomic_DNA"/>
</dbReference>
<evidence type="ECO:0000313" key="11">
    <source>
        <dbReference type="Proteomes" id="UP000529946"/>
    </source>
</evidence>
<sequence length="241" mass="26438">MLDTAVSRILVVDDDPGIRDVMGAYLGKHGFKVYRAASAPEMDDVLATEAIDLIVLDMMMPGEDGLSVCRRLSGRGTPILMLSAMSEETDRIVGLELGAADYVGKPCNPRELLARIRAILRRHDTGQSRPAGTVVTFAGWRLDRLRREVVTPGGKSVSLSRSEFVTLEVLVEHAGRIVRRDQLLDRARAAGREVNERAMDVQISRLRSKLSEEDSSRDLIVTVRGHGYLFDAVVANDALAA</sequence>
<keyword evidence="4 7" id="KW-0238">DNA-binding</keyword>
<feature type="DNA-binding region" description="OmpR/PhoB-type" evidence="7">
    <location>
        <begin position="132"/>
        <end position="232"/>
    </location>
</feature>
<dbReference type="InterPro" id="IPR039420">
    <property type="entry name" value="WalR-like"/>
</dbReference>
<dbReference type="GO" id="GO:0005829">
    <property type="term" value="C:cytosol"/>
    <property type="evidence" value="ECO:0007669"/>
    <property type="project" value="TreeGrafter"/>
</dbReference>
<name>A0A7W6NQ30_9CAUL</name>
<comment type="caution">
    <text evidence="10">The sequence shown here is derived from an EMBL/GenBank/DDBJ whole genome shotgun (WGS) entry which is preliminary data.</text>
</comment>
<dbReference type="Gene3D" id="6.10.250.690">
    <property type="match status" value="1"/>
</dbReference>
<keyword evidence="11" id="KW-1185">Reference proteome</keyword>
<dbReference type="PANTHER" id="PTHR48111">
    <property type="entry name" value="REGULATOR OF RPOS"/>
    <property type="match status" value="1"/>
</dbReference>
<proteinExistence type="predicted"/>
<evidence type="ECO:0000313" key="10">
    <source>
        <dbReference type="EMBL" id="MBB4083164.1"/>
    </source>
</evidence>
<dbReference type="AlphaFoldDB" id="A0A7W6NQ30"/>
<dbReference type="SUPFAM" id="SSF46894">
    <property type="entry name" value="C-terminal effector domain of the bipartite response regulators"/>
    <property type="match status" value="1"/>
</dbReference>
<feature type="domain" description="Response regulatory" evidence="8">
    <location>
        <begin position="8"/>
        <end position="120"/>
    </location>
</feature>
<dbReference type="GO" id="GO:0000976">
    <property type="term" value="F:transcription cis-regulatory region binding"/>
    <property type="evidence" value="ECO:0007669"/>
    <property type="project" value="TreeGrafter"/>
</dbReference>
<dbReference type="Pfam" id="PF00486">
    <property type="entry name" value="Trans_reg_C"/>
    <property type="match status" value="1"/>
</dbReference>
<dbReference type="InterPro" id="IPR016032">
    <property type="entry name" value="Sig_transdc_resp-reg_C-effctor"/>
</dbReference>
<evidence type="ECO:0000259" key="9">
    <source>
        <dbReference type="PROSITE" id="PS51755"/>
    </source>
</evidence>
<dbReference type="PROSITE" id="PS51755">
    <property type="entry name" value="OMPR_PHOB"/>
    <property type="match status" value="1"/>
</dbReference>
<dbReference type="GO" id="GO:0006355">
    <property type="term" value="P:regulation of DNA-templated transcription"/>
    <property type="evidence" value="ECO:0007669"/>
    <property type="project" value="InterPro"/>
</dbReference>
<dbReference type="SMART" id="SM00862">
    <property type="entry name" value="Trans_reg_C"/>
    <property type="match status" value="1"/>
</dbReference>
<dbReference type="SUPFAM" id="SSF52172">
    <property type="entry name" value="CheY-like"/>
    <property type="match status" value="1"/>
</dbReference>
<reference evidence="10 11" key="1">
    <citation type="submission" date="2020-08" db="EMBL/GenBank/DDBJ databases">
        <title>Genomic Encyclopedia of Type Strains, Phase IV (KMG-IV): sequencing the most valuable type-strain genomes for metagenomic binning, comparative biology and taxonomic classification.</title>
        <authorList>
            <person name="Goeker M."/>
        </authorList>
    </citation>
    <scope>NUCLEOTIDE SEQUENCE [LARGE SCALE GENOMIC DNA]</scope>
    <source>
        <strain evidence="10 11">DSM 23960</strain>
    </source>
</reference>
<dbReference type="RefSeq" id="WP_183204294.1">
    <property type="nucleotide sequence ID" value="NZ_BAAAER010000001.1"/>
</dbReference>
<dbReference type="Gene3D" id="1.10.10.10">
    <property type="entry name" value="Winged helix-like DNA-binding domain superfamily/Winged helix DNA-binding domain"/>
    <property type="match status" value="1"/>
</dbReference>
<evidence type="ECO:0000256" key="3">
    <source>
        <dbReference type="ARBA" id="ARBA00023015"/>
    </source>
</evidence>
<gene>
    <name evidence="10" type="ORF">GGR12_002030</name>
</gene>